<dbReference type="EMBL" id="FNCZ01000002">
    <property type="protein sequence ID" value="SDH30038.1"/>
    <property type="molecule type" value="Genomic_DNA"/>
</dbReference>
<dbReference type="Proteomes" id="UP000199492">
    <property type="component" value="Unassembled WGS sequence"/>
</dbReference>
<protein>
    <submittedName>
        <fullName evidence="1">Uncharacterized protein</fullName>
    </submittedName>
</protein>
<gene>
    <name evidence="1" type="ORF">SAMN04489796_102214</name>
</gene>
<name>A0A1G8BA35_9FLAO</name>
<keyword evidence="2" id="KW-1185">Reference proteome</keyword>
<reference evidence="2" key="1">
    <citation type="submission" date="2016-10" db="EMBL/GenBank/DDBJ databases">
        <authorList>
            <person name="Varghese N."/>
            <person name="Submissions S."/>
        </authorList>
    </citation>
    <scope>NUCLEOTIDE SEQUENCE [LARGE SCALE GENOMIC DNA]</scope>
    <source>
        <strain evidence="2">DSM 15363</strain>
    </source>
</reference>
<sequence>MNVFVFAKAPFANTCLVYLFYKNLIILYIHFVLTQNEPKSQNDLLGNYSWISIV</sequence>
<accession>A0A1G8BA35</accession>
<evidence type="ECO:0000313" key="1">
    <source>
        <dbReference type="EMBL" id="SDH30038.1"/>
    </source>
</evidence>
<evidence type="ECO:0000313" key="2">
    <source>
        <dbReference type="Proteomes" id="UP000199492"/>
    </source>
</evidence>
<dbReference type="AlphaFoldDB" id="A0A1G8BA35"/>
<organism evidence="1 2">
    <name type="scientific">Winogradskyella thalassocola</name>
    <dbReference type="NCBI Taxonomy" id="262004"/>
    <lineage>
        <taxon>Bacteria</taxon>
        <taxon>Pseudomonadati</taxon>
        <taxon>Bacteroidota</taxon>
        <taxon>Flavobacteriia</taxon>
        <taxon>Flavobacteriales</taxon>
        <taxon>Flavobacteriaceae</taxon>
        <taxon>Winogradskyella</taxon>
    </lineage>
</organism>
<proteinExistence type="predicted"/>